<keyword evidence="25" id="KW-1185">Reference proteome</keyword>
<evidence type="ECO:0000313" key="25">
    <source>
        <dbReference type="Proteomes" id="UP000519004"/>
    </source>
</evidence>
<dbReference type="InterPro" id="IPR004678">
    <property type="entry name" value="Cyt_c_oxidase_cbb3_su3"/>
</dbReference>
<feature type="binding site" description="axial binding residue" evidence="20">
    <location>
        <position position="271"/>
    </location>
    <ligand>
        <name>heme c</name>
        <dbReference type="ChEBI" id="CHEBI:61717"/>
        <label>1</label>
    </ligand>
    <ligandPart>
        <name>Fe</name>
        <dbReference type="ChEBI" id="CHEBI:18248"/>
    </ligandPart>
</feature>
<evidence type="ECO:0000256" key="12">
    <source>
        <dbReference type="ARBA" id="ARBA00022781"/>
    </source>
</evidence>
<organism evidence="24 25">
    <name type="scientific">Rehaibacterium terrae</name>
    <dbReference type="NCBI Taxonomy" id="1341696"/>
    <lineage>
        <taxon>Bacteria</taxon>
        <taxon>Pseudomonadati</taxon>
        <taxon>Pseudomonadota</taxon>
        <taxon>Gammaproteobacteria</taxon>
        <taxon>Lysobacterales</taxon>
        <taxon>Lysobacteraceae</taxon>
        <taxon>Rehaibacterium</taxon>
    </lineage>
</organism>
<dbReference type="GO" id="GO:0005886">
    <property type="term" value="C:plasma membrane"/>
    <property type="evidence" value="ECO:0007669"/>
    <property type="project" value="UniProtKB-SubCell"/>
</dbReference>
<comment type="caution">
    <text evidence="24">The sequence shown here is derived from an EMBL/GenBank/DDBJ whole genome shotgun (WGS) entry which is preliminary data.</text>
</comment>
<evidence type="ECO:0000256" key="1">
    <source>
        <dbReference type="ARBA" id="ARBA00004533"/>
    </source>
</evidence>
<evidence type="ECO:0000256" key="17">
    <source>
        <dbReference type="ARBA" id="ARBA00023065"/>
    </source>
</evidence>
<dbReference type="GO" id="GO:1902600">
    <property type="term" value="P:proton transmembrane transport"/>
    <property type="evidence" value="ECO:0007669"/>
    <property type="project" value="UniProtKB-KW"/>
</dbReference>
<keyword evidence="5 19" id="KW-1003">Cell membrane</keyword>
<evidence type="ECO:0000256" key="19">
    <source>
        <dbReference type="PIRNR" id="PIRNR000006"/>
    </source>
</evidence>
<keyword evidence="7 19" id="KW-0349">Heme</keyword>
<dbReference type="GO" id="GO:0006119">
    <property type="term" value="P:oxidative phosphorylation"/>
    <property type="evidence" value="ECO:0007669"/>
    <property type="project" value="UniProtKB-UniPathway"/>
</dbReference>
<dbReference type="SUPFAM" id="SSF46626">
    <property type="entry name" value="Cytochrome c"/>
    <property type="match status" value="2"/>
</dbReference>
<comment type="similarity">
    <text evidence="3 19">Belongs to the CcoP / FixP family.</text>
</comment>
<keyword evidence="15 19" id="KW-0560">Oxidoreductase</keyword>
<keyword evidence="4 19" id="KW-0813">Transport</keyword>
<evidence type="ECO:0000256" key="13">
    <source>
        <dbReference type="ARBA" id="ARBA00022982"/>
    </source>
</evidence>
<evidence type="ECO:0000256" key="9">
    <source>
        <dbReference type="ARBA" id="ARBA00022692"/>
    </source>
</evidence>
<dbReference type="GO" id="GO:0009055">
    <property type="term" value="F:electron transfer activity"/>
    <property type="evidence" value="ECO:0007669"/>
    <property type="project" value="InterPro"/>
</dbReference>
<evidence type="ECO:0000256" key="22">
    <source>
        <dbReference type="SAM" id="Phobius"/>
    </source>
</evidence>
<name>A0A7W8DDX2_9GAMM</name>
<gene>
    <name evidence="24" type="ORF">HNQ58_001035</name>
</gene>
<evidence type="ECO:0000256" key="7">
    <source>
        <dbReference type="ARBA" id="ARBA00022617"/>
    </source>
</evidence>
<dbReference type="InterPro" id="IPR032858">
    <property type="entry name" value="CcoP_N"/>
</dbReference>
<keyword evidence="13 19" id="KW-0249">Electron transport</keyword>
<dbReference type="PANTHER" id="PTHR33751:SF1">
    <property type="entry name" value="CBB3-TYPE CYTOCHROME C OXIDASE SUBUNIT FIXP"/>
    <property type="match status" value="1"/>
</dbReference>
<evidence type="ECO:0000256" key="21">
    <source>
        <dbReference type="PIRSR" id="PIRSR000006-2"/>
    </source>
</evidence>
<evidence type="ECO:0000259" key="23">
    <source>
        <dbReference type="PROSITE" id="PS51007"/>
    </source>
</evidence>
<dbReference type="InterPro" id="IPR036909">
    <property type="entry name" value="Cyt_c-like_dom_sf"/>
</dbReference>
<evidence type="ECO:0000256" key="20">
    <source>
        <dbReference type="PIRSR" id="PIRSR000006-1"/>
    </source>
</evidence>
<keyword evidence="14 22" id="KW-1133">Transmembrane helix</keyword>
<comment type="pathway">
    <text evidence="2 19">Energy metabolism; oxidative phosphorylation.</text>
</comment>
<dbReference type="PIRSF" id="PIRSF000006">
    <property type="entry name" value="Cbb3-Cox_fixP"/>
    <property type="match status" value="1"/>
</dbReference>
<dbReference type="Proteomes" id="UP000519004">
    <property type="component" value="Unassembled WGS sequence"/>
</dbReference>
<dbReference type="InterPro" id="IPR050597">
    <property type="entry name" value="Cytochrome_c_Oxidase_Subunit"/>
</dbReference>
<keyword evidence="16 19" id="KW-0408">Iron</keyword>
<feature type="transmembrane region" description="Helical" evidence="22">
    <location>
        <begin position="6"/>
        <end position="26"/>
    </location>
</feature>
<dbReference type="GO" id="GO:0016491">
    <property type="term" value="F:oxidoreductase activity"/>
    <property type="evidence" value="ECO:0007669"/>
    <property type="project" value="UniProtKB-KW"/>
</dbReference>
<accession>A0A7W8DDX2</accession>
<evidence type="ECO:0000256" key="14">
    <source>
        <dbReference type="ARBA" id="ARBA00022989"/>
    </source>
</evidence>
<evidence type="ECO:0000256" key="10">
    <source>
        <dbReference type="ARBA" id="ARBA00022723"/>
    </source>
</evidence>
<feature type="binding site" description="covalent" evidence="21">
    <location>
        <position position="142"/>
    </location>
    <ligand>
        <name>heme c</name>
        <dbReference type="ChEBI" id="CHEBI:61717"/>
        <label>1</label>
    </ligand>
</feature>
<keyword evidence="8 19" id="KW-0679">Respiratory chain</keyword>
<keyword evidence="9 22" id="KW-0812">Transmembrane</keyword>
<feature type="binding site" description="axial binding residue" evidence="20">
    <location>
        <position position="143"/>
    </location>
    <ligand>
        <name>heme c</name>
        <dbReference type="ChEBI" id="CHEBI:61717"/>
        <label>1</label>
    </ligand>
    <ligandPart>
        <name>Fe</name>
        <dbReference type="ChEBI" id="CHEBI:18248"/>
    </ligandPart>
</feature>
<dbReference type="PROSITE" id="PS51007">
    <property type="entry name" value="CYTC"/>
    <property type="match status" value="2"/>
</dbReference>
<dbReference type="Gene3D" id="6.10.280.130">
    <property type="match status" value="1"/>
</dbReference>
<keyword evidence="12 19" id="KW-0375">Hydrogen ion transport</keyword>
<dbReference type="UniPathway" id="UPA00705"/>
<feature type="binding site" description="covalent" evidence="21">
    <location>
        <position position="226"/>
    </location>
    <ligand>
        <name>heme c</name>
        <dbReference type="ChEBI" id="CHEBI:61717"/>
        <label>2</label>
    </ligand>
</feature>
<dbReference type="Pfam" id="PF13442">
    <property type="entry name" value="Cytochrome_CBB3"/>
    <property type="match status" value="2"/>
</dbReference>
<comment type="subunit">
    <text evidence="19">Component of the cbb3-type cytochrome c oxidase.</text>
</comment>
<sequence>MSAFWSWFIIVLVVVNIAGCVWLLWLTSKRRKGEQPEDTTGHVWDGDLREYNKPLPKWWINLFYLTIVFSIGYLIWYPGLGNFAGTSGWTSAGEHDAHVAAAQEKLAPLFARFEGRPIDEIARDPEAIRLGQSIYGNFCATCHGSDARGAKGFPNLVDGNWQWGGEPETILQTILHGRQAVMPPFAAVLGSEQAVTEVAVYVQSLSGQRVDPALASAGKPRFEMVCAACHGVEGKGNPMLGAPDLTDNVWLYGGDFDSIRTAIVNGRNGQMPAHKDILGETRARLVAAWVYARNQPAEAGAAQ</sequence>
<comment type="cofactor">
    <cofactor evidence="19 21">
        <name>heme c</name>
        <dbReference type="ChEBI" id="CHEBI:61717"/>
    </cofactor>
    <text evidence="19 21">Binds 2 heme C groups per subunit.</text>
</comment>
<comment type="subcellular location">
    <subcellularLocation>
        <location evidence="1 19">Cell inner membrane</location>
    </subcellularLocation>
</comment>
<dbReference type="Pfam" id="PF14715">
    <property type="entry name" value="FixP_N"/>
    <property type="match status" value="1"/>
</dbReference>
<evidence type="ECO:0000256" key="18">
    <source>
        <dbReference type="ARBA" id="ARBA00023136"/>
    </source>
</evidence>
<evidence type="ECO:0000256" key="15">
    <source>
        <dbReference type="ARBA" id="ARBA00023002"/>
    </source>
</evidence>
<evidence type="ECO:0000256" key="3">
    <source>
        <dbReference type="ARBA" id="ARBA00006113"/>
    </source>
</evidence>
<keyword evidence="17 19" id="KW-0406">Ion transport</keyword>
<feature type="binding site" description="covalent" evidence="21">
    <location>
        <position position="139"/>
    </location>
    <ligand>
        <name>heme c</name>
        <dbReference type="ChEBI" id="CHEBI:61717"/>
        <label>1</label>
    </ligand>
</feature>
<reference evidence="24 25" key="1">
    <citation type="submission" date="2020-08" db="EMBL/GenBank/DDBJ databases">
        <title>Genomic Encyclopedia of Type Strains, Phase IV (KMG-IV): sequencing the most valuable type-strain genomes for metagenomic binning, comparative biology and taxonomic classification.</title>
        <authorList>
            <person name="Goeker M."/>
        </authorList>
    </citation>
    <scope>NUCLEOTIDE SEQUENCE [LARGE SCALE GENOMIC DNA]</scope>
    <source>
        <strain evidence="24 25">DSM 25897</strain>
    </source>
</reference>
<proteinExistence type="inferred from homology"/>
<evidence type="ECO:0000256" key="2">
    <source>
        <dbReference type="ARBA" id="ARBA00004673"/>
    </source>
</evidence>
<evidence type="ECO:0000256" key="5">
    <source>
        <dbReference type="ARBA" id="ARBA00022475"/>
    </source>
</evidence>
<feature type="binding site" description="covalent" evidence="21">
    <location>
        <position position="229"/>
    </location>
    <ligand>
        <name>heme c</name>
        <dbReference type="ChEBI" id="CHEBI:61717"/>
        <label>2</label>
    </ligand>
</feature>
<dbReference type="EMBL" id="JACHHX010000005">
    <property type="protein sequence ID" value="MBB5015154.1"/>
    <property type="molecule type" value="Genomic_DNA"/>
</dbReference>
<feature type="domain" description="Cytochrome c" evidence="23">
    <location>
        <begin position="126"/>
        <end position="206"/>
    </location>
</feature>
<evidence type="ECO:0000256" key="11">
    <source>
        <dbReference type="ARBA" id="ARBA00022737"/>
    </source>
</evidence>
<evidence type="ECO:0000256" key="16">
    <source>
        <dbReference type="ARBA" id="ARBA00023004"/>
    </source>
</evidence>
<keyword evidence="18 19" id="KW-0472">Membrane</keyword>
<evidence type="ECO:0000313" key="24">
    <source>
        <dbReference type="EMBL" id="MBB5015154.1"/>
    </source>
</evidence>
<keyword evidence="10 19" id="KW-0479">Metal-binding</keyword>
<evidence type="ECO:0000256" key="4">
    <source>
        <dbReference type="ARBA" id="ARBA00022448"/>
    </source>
</evidence>
<dbReference type="PANTHER" id="PTHR33751">
    <property type="entry name" value="CBB3-TYPE CYTOCHROME C OXIDASE SUBUNIT FIXP"/>
    <property type="match status" value="1"/>
</dbReference>
<dbReference type="RefSeq" id="WP_183947722.1">
    <property type="nucleotide sequence ID" value="NZ_JACHHX010000005.1"/>
</dbReference>
<keyword evidence="6 19" id="KW-0997">Cell inner membrane</keyword>
<evidence type="ECO:0000256" key="6">
    <source>
        <dbReference type="ARBA" id="ARBA00022519"/>
    </source>
</evidence>
<feature type="binding site" description="axial binding residue" evidence="20">
    <location>
        <position position="182"/>
    </location>
    <ligand>
        <name>heme c</name>
        <dbReference type="ChEBI" id="CHEBI:61717"/>
        <label>2</label>
    </ligand>
    <ligandPart>
        <name>Fe</name>
        <dbReference type="ChEBI" id="CHEBI:18248"/>
    </ligandPart>
</feature>
<protein>
    <recommendedName>
        <fullName evidence="19">Cbb3-type cytochrome c oxidase subunit</fullName>
    </recommendedName>
</protein>
<feature type="domain" description="Cytochrome c" evidence="23">
    <location>
        <begin position="213"/>
        <end position="294"/>
    </location>
</feature>
<feature type="transmembrane region" description="Helical" evidence="22">
    <location>
        <begin position="58"/>
        <end position="77"/>
    </location>
</feature>
<dbReference type="AlphaFoldDB" id="A0A7W8DDX2"/>
<dbReference type="GO" id="GO:0020037">
    <property type="term" value="F:heme binding"/>
    <property type="evidence" value="ECO:0007669"/>
    <property type="project" value="InterPro"/>
</dbReference>
<dbReference type="NCBIfam" id="TIGR00782">
    <property type="entry name" value="ccoP"/>
    <property type="match status" value="1"/>
</dbReference>
<dbReference type="InterPro" id="IPR009056">
    <property type="entry name" value="Cyt_c-like_dom"/>
</dbReference>
<comment type="function">
    <text evidence="19">C-type cytochrome. Part of the cbb3-type cytochrome c oxidase complex.</text>
</comment>
<evidence type="ECO:0000256" key="8">
    <source>
        <dbReference type="ARBA" id="ARBA00022660"/>
    </source>
</evidence>
<dbReference type="GO" id="GO:0046872">
    <property type="term" value="F:metal ion binding"/>
    <property type="evidence" value="ECO:0007669"/>
    <property type="project" value="UniProtKB-KW"/>
</dbReference>
<dbReference type="Gene3D" id="1.10.760.10">
    <property type="entry name" value="Cytochrome c-like domain"/>
    <property type="match status" value="2"/>
</dbReference>
<keyword evidence="11" id="KW-0677">Repeat</keyword>
<dbReference type="InterPro" id="IPR038414">
    <property type="entry name" value="CcoP_N_sf"/>
</dbReference>
<feature type="binding site" description="axial binding residue" evidence="20">
    <location>
        <position position="230"/>
    </location>
    <ligand>
        <name>heme c</name>
        <dbReference type="ChEBI" id="CHEBI:61717"/>
        <label>2</label>
    </ligand>
    <ligandPart>
        <name>Fe</name>
        <dbReference type="ChEBI" id="CHEBI:18248"/>
    </ligandPart>
</feature>